<dbReference type="VEuPathDB" id="MicrosporidiaDB:NCER_102275"/>
<reference evidence="1 2" key="1">
    <citation type="journal article" date="2015" name="Environ. Microbiol.">
        <title>Genome analyses suggest the presence of polyploidy and recent human-driven expansions in eight global populations of the honeybee pathogen Nosema ceranae.</title>
        <authorList>
            <person name="Pelin A."/>
            <person name="Selman M."/>
            <person name="Aris-Brosou S."/>
            <person name="Farinelli L."/>
            <person name="Corradi N."/>
        </authorList>
    </citation>
    <scope>NUCLEOTIDE SEQUENCE [LARGE SCALE GENOMIC DNA]</scope>
    <source>
        <strain evidence="1 2">PA08 1199</strain>
    </source>
</reference>
<comment type="caution">
    <text evidence="1">The sequence shown here is derived from an EMBL/GenBank/DDBJ whole genome shotgun (WGS) entry which is preliminary data.</text>
</comment>
<accession>A0A0F9Z8U2</accession>
<protein>
    <submittedName>
        <fullName evidence="1">Uncharacterized protein</fullName>
    </submittedName>
</protein>
<evidence type="ECO:0000313" key="1">
    <source>
        <dbReference type="EMBL" id="KKO74274.1"/>
    </source>
</evidence>
<gene>
    <name evidence="1" type="ORF">AAJ76_890009913</name>
</gene>
<dbReference type="Proteomes" id="UP000034350">
    <property type="component" value="Unassembled WGS sequence"/>
</dbReference>
<dbReference type="EMBL" id="JPQZ01000090">
    <property type="protein sequence ID" value="KKO74274.1"/>
    <property type="molecule type" value="Genomic_DNA"/>
</dbReference>
<keyword evidence="2" id="KW-1185">Reference proteome</keyword>
<evidence type="ECO:0000313" key="2">
    <source>
        <dbReference type="Proteomes" id="UP000034350"/>
    </source>
</evidence>
<dbReference type="GeneID" id="36321526"/>
<organism evidence="1 2">
    <name type="scientific">Vairimorpha ceranae</name>
    <dbReference type="NCBI Taxonomy" id="40302"/>
    <lineage>
        <taxon>Eukaryota</taxon>
        <taxon>Fungi</taxon>
        <taxon>Fungi incertae sedis</taxon>
        <taxon>Microsporidia</taxon>
        <taxon>Nosematidae</taxon>
        <taxon>Vairimorpha</taxon>
    </lineage>
</organism>
<sequence>MIPTRNPKKIIRTFVSYPIDDITSGESASIHKIVAHKKSSDNQYTYDIKTTDSKADDDLSSIFDRFLQRNGGASKSITDHINNLNQERCNTNYNKSTNKMNTARADLFLPRNVDFYLIDKIKDISCLN</sequence>
<name>A0A0F9Z8U2_9MICR</name>
<dbReference type="VEuPathDB" id="MicrosporidiaDB:G9O61_00g008620"/>
<dbReference type="AlphaFoldDB" id="A0A0F9Z8U2"/>
<dbReference type="RefSeq" id="XP_024330016.1">
    <property type="nucleotide sequence ID" value="XM_024476571.1"/>
</dbReference>
<proteinExistence type="predicted"/>
<dbReference type="VEuPathDB" id="MicrosporidiaDB:AAJ76_890009913"/>